<dbReference type="EMBL" id="JAABOJ010000050">
    <property type="protein sequence ID" value="KAF3273714.1"/>
    <property type="molecule type" value="Genomic_DNA"/>
</dbReference>
<dbReference type="OrthoDB" id="5313112at2759"/>
<gene>
    <name evidence="1" type="ORF">TWF970_008910</name>
</gene>
<organism evidence="1 2">
    <name type="scientific">Orbilia oligospora</name>
    <name type="common">Nematode-trapping fungus</name>
    <name type="synonym">Arthrobotrys oligospora</name>
    <dbReference type="NCBI Taxonomy" id="2813651"/>
    <lineage>
        <taxon>Eukaryota</taxon>
        <taxon>Fungi</taxon>
        <taxon>Dikarya</taxon>
        <taxon>Ascomycota</taxon>
        <taxon>Pezizomycotina</taxon>
        <taxon>Orbiliomycetes</taxon>
        <taxon>Orbiliales</taxon>
        <taxon>Orbiliaceae</taxon>
        <taxon>Orbilia</taxon>
    </lineage>
</organism>
<dbReference type="Proteomes" id="UP000474640">
    <property type="component" value="Unassembled WGS sequence"/>
</dbReference>
<protein>
    <submittedName>
        <fullName evidence="1">Uncharacterized protein</fullName>
    </submittedName>
</protein>
<proteinExistence type="predicted"/>
<reference evidence="1 2" key="1">
    <citation type="submission" date="2020-01" db="EMBL/GenBank/DDBJ databases">
        <authorList>
            <person name="Palmer J.M."/>
        </authorList>
    </citation>
    <scope>NUCLEOTIDE SEQUENCE [LARGE SCALE GENOMIC DNA]</scope>
    <source>
        <strain evidence="1 2">TWF970</strain>
    </source>
</reference>
<accession>A0A7C8RBG4</accession>
<name>A0A7C8RBG4_ORBOL</name>
<comment type="caution">
    <text evidence="1">The sequence shown here is derived from an EMBL/GenBank/DDBJ whole genome shotgun (WGS) entry which is preliminary data.</text>
</comment>
<evidence type="ECO:0000313" key="2">
    <source>
        <dbReference type="Proteomes" id="UP000474640"/>
    </source>
</evidence>
<sequence length="499" mass="55760">MFDLLRRRYIPEMVQLSKVQHLRALSLLLFLRAPYVSAVIINVIISEAEEGEVWYENNDDGLRRKDHGQQSMLRLCRPPPEEPWLGVYAIDPTVTSCEANGGSANWVVRGSDWERPEYLPKPPGTVLQIEGPGPAEKATAYAISNTQSKEDYLSFGPSLSMAASEPSKWLVERYGNNNNYETLDPENRLKVGDTLRFWDPEVPTGFQQLYMHRSKGSPQRFNRLRPLPDTEGTTVEAASAKLRKEYPAAEFRIGSLGNSEIVRPDSTASTSRTRRFLETVGSAKGRIGRLFTGGFRGQPNVGRIGSEEKIPTRKEDPRVRSEEIEIEPGDVFGNPDLLDSMSPDEYLRKQQQQQRAVDLPNIPSLAELALRKSMKEISPVQEVIAQFEESKSDNDNDVRRPIEMERSSKSSHSANSKTNEIGRGRIPTVANIIKEPSEGTLYQTAVGDTFDFDEEDRLGDIINGNGNLMKTVNQLVSNDQAGTGVINLEQLPPGDQSNT</sequence>
<evidence type="ECO:0000313" key="1">
    <source>
        <dbReference type="EMBL" id="KAF3273714.1"/>
    </source>
</evidence>
<dbReference type="AlphaFoldDB" id="A0A7C8RBG4"/>